<dbReference type="GO" id="GO:0070681">
    <property type="term" value="P:glutaminyl-tRNAGln biosynthesis via transamidation"/>
    <property type="evidence" value="ECO:0007669"/>
    <property type="project" value="TreeGrafter"/>
</dbReference>
<accession>A0A916JGF3</accession>
<keyword evidence="1" id="KW-0648">Protein biosynthesis</keyword>
<dbReference type="PANTHER" id="PTHR15004">
    <property type="entry name" value="GLUTAMYL-TRNA(GLN) AMIDOTRANSFERASE SUBUNIT C, MITOCHONDRIAL"/>
    <property type="match status" value="1"/>
</dbReference>
<comment type="subunit">
    <text evidence="1">Heterotrimer of A, B and C subunits.</text>
</comment>
<keyword evidence="3" id="KW-1185">Reference proteome</keyword>
<dbReference type="NCBIfam" id="TIGR00135">
    <property type="entry name" value="gatC"/>
    <property type="match status" value="1"/>
</dbReference>
<comment type="caution">
    <text evidence="2">The sequence shown here is derived from an EMBL/GenBank/DDBJ whole genome shotgun (WGS) entry which is preliminary data.</text>
</comment>
<dbReference type="GO" id="GO:0006450">
    <property type="term" value="P:regulation of translational fidelity"/>
    <property type="evidence" value="ECO:0007669"/>
    <property type="project" value="InterPro"/>
</dbReference>
<comment type="similarity">
    <text evidence="1">Belongs to the GatC family.</text>
</comment>
<dbReference type="Pfam" id="PF02686">
    <property type="entry name" value="GatC"/>
    <property type="match status" value="1"/>
</dbReference>
<keyword evidence="1 2" id="KW-0436">Ligase</keyword>
<protein>
    <recommendedName>
        <fullName evidence="1">Aspartyl/glutamyl-tRNA(Asn/Gln) amidotransferase subunit C</fullName>
        <shortName evidence="1">Asp/Glu-ADT subunit C</shortName>
        <ecNumber evidence="1">6.3.5.-</ecNumber>
    </recommendedName>
</protein>
<dbReference type="AlphaFoldDB" id="A0A916JGF3"/>
<dbReference type="HAMAP" id="MF_00122">
    <property type="entry name" value="GatC"/>
    <property type="match status" value="1"/>
</dbReference>
<organism evidence="2 3">
    <name type="scientific">Dyadobacter helix</name>
    <dbReference type="NCBI Taxonomy" id="2822344"/>
    <lineage>
        <taxon>Bacteria</taxon>
        <taxon>Pseudomonadati</taxon>
        <taxon>Bacteroidota</taxon>
        <taxon>Cytophagia</taxon>
        <taxon>Cytophagales</taxon>
        <taxon>Spirosomataceae</taxon>
        <taxon>Dyadobacter</taxon>
    </lineage>
</organism>
<keyword evidence="1" id="KW-0547">Nucleotide-binding</keyword>
<dbReference type="PANTHER" id="PTHR15004:SF0">
    <property type="entry name" value="GLUTAMYL-TRNA(GLN) AMIDOTRANSFERASE SUBUNIT C, MITOCHONDRIAL"/>
    <property type="match status" value="1"/>
</dbReference>
<dbReference type="Gene3D" id="1.10.20.60">
    <property type="entry name" value="Glu-tRNAGln amidotransferase C subunit, N-terminal domain"/>
    <property type="match status" value="1"/>
</dbReference>
<dbReference type="GO" id="GO:0006412">
    <property type="term" value="P:translation"/>
    <property type="evidence" value="ECO:0007669"/>
    <property type="project" value="UniProtKB-UniRule"/>
</dbReference>
<proteinExistence type="inferred from homology"/>
<gene>
    <name evidence="1 2" type="primary">gatC</name>
    <name evidence="2" type="ORF">DYBT9275_05153</name>
</gene>
<dbReference type="SUPFAM" id="SSF141000">
    <property type="entry name" value="Glu-tRNAGln amidotransferase C subunit"/>
    <property type="match status" value="1"/>
</dbReference>
<dbReference type="EC" id="6.3.5.-" evidence="1"/>
<comment type="catalytic activity">
    <reaction evidence="1">
        <text>L-aspartyl-tRNA(Asn) + L-glutamine + ATP + H2O = L-asparaginyl-tRNA(Asn) + L-glutamate + ADP + phosphate + 2 H(+)</text>
        <dbReference type="Rhea" id="RHEA:14513"/>
        <dbReference type="Rhea" id="RHEA-COMP:9674"/>
        <dbReference type="Rhea" id="RHEA-COMP:9677"/>
        <dbReference type="ChEBI" id="CHEBI:15377"/>
        <dbReference type="ChEBI" id="CHEBI:15378"/>
        <dbReference type="ChEBI" id="CHEBI:29985"/>
        <dbReference type="ChEBI" id="CHEBI:30616"/>
        <dbReference type="ChEBI" id="CHEBI:43474"/>
        <dbReference type="ChEBI" id="CHEBI:58359"/>
        <dbReference type="ChEBI" id="CHEBI:78515"/>
        <dbReference type="ChEBI" id="CHEBI:78516"/>
        <dbReference type="ChEBI" id="CHEBI:456216"/>
    </reaction>
</comment>
<dbReference type="Proteomes" id="UP000680038">
    <property type="component" value="Unassembled WGS sequence"/>
</dbReference>
<dbReference type="InterPro" id="IPR036113">
    <property type="entry name" value="Asp/Glu-ADT_sf_sub_c"/>
</dbReference>
<keyword evidence="1" id="KW-0067">ATP-binding</keyword>
<sequence>MKIDEATLNKIANLARLEVKPQEKEALLNSLESVLSWMEQLNEVDTEGIAPLTHILDEQNNWREDIGQNTLTRAEALTNAPARTEAYIKVPKVIE</sequence>
<dbReference type="GO" id="GO:0005524">
    <property type="term" value="F:ATP binding"/>
    <property type="evidence" value="ECO:0007669"/>
    <property type="project" value="UniProtKB-KW"/>
</dbReference>
<dbReference type="RefSeq" id="WP_215241390.1">
    <property type="nucleotide sequence ID" value="NZ_CAJRAF010000002.1"/>
</dbReference>
<dbReference type="EMBL" id="CAJRAF010000002">
    <property type="protein sequence ID" value="CAG5012323.1"/>
    <property type="molecule type" value="Genomic_DNA"/>
</dbReference>
<dbReference type="InterPro" id="IPR003837">
    <property type="entry name" value="GatC"/>
</dbReference>
<evidence type="ECO:0000313" key="2">
    <source>
        <dbReference type="EMBL" id="CAG5012323.1"/>
    </source>
</evidence>
<dbReference type="GO" id="GO:0050567">
    <property type="term" value="F:glutaminyl-tRNA synthase (glutamine-hydrolyzing) activity"/>
    <property type="evidence" value="ECO:0007669"/>
    <property type="project" value="UniProtKB-UniRule"/>
</dbReference>
<name>A0A916JGF3_9BACT</name>
<comment type="function">
    <text evidence="1">Allows the formation of correctly charged Asn-tRNA(Asn) or Gln-tRNA(Gln) through the transamidation of misacylated Asp-tRNA(Asn) or Glu-tRNA(Gln) in organisms which lack either or both of asparaginyl-tRNA or glutaminyl-tRNA synthetases. The reaction takes place in the presence of glutamine and ATP through an activated phospho-Asp-tRNA(Asn) or phospho-Glu-tRNA(Gln).</text>
</comment>
<reference evidence="2" key="1">
    <citation type="submission" date="2021-04" db="EMBL/GenBank/DDBJ databases">
        <authorList>
            <person name="Rodrigo-Torres L."/>
            <person name="Arahal R. D."/>
            <person name="Lucena T."/>
        </authorList>
    </citation>
    <scope>NUCLEOTIDE SEQUENCE</scope>
    <source>
        <strain evidence="2">CECT 9275</strain>
    </source>
</reference>
<evidence type="ECO:0000313" key="3">
    <source>
        <dbReference type="Proteomes" id="UP000680038"/>
    </source>
</evidence>
<comment type="catalytic activity">
    <reaction evidence="1">
        <text>L-glutamyl-tRNA(Gln) + L-glutamine + ATP + H2O = L-glutaminyl-tRNA(Gln) + L-glutamate + ADP + phosphate + H(+)</text>
        <dbReference type="Rhea" id="RHEA:17521"/>
        <dbReference type="Rhea" id="RHEA-COMP:9681"/>
        <dbReference type="Rhea" id="RHEA-COMP:9684"/>
        <dbReference type="ChEBI" id="CHEBI:15377"/>
        <dbReference type="ChEBI" id="CHEBI:15378"/>
        <dbReference type="ChEBI" id="CHEBI:29985"/>
        <dbReference type="ChEBI" id="CHEBI:30616"/>
        <dbReference type="ChEBI" id="CHEBI:43474"/>
        <dbReference type="ChEBI" id="CHEBI:58359"/>
        <dbReference type="ChEBI" id="CHEBI:78520"/>
        <dbReference type="ChEBI" id="CHEBI:78521"/>
        <dbReference type="ChEBI" id="CHEBI:456216"/>
    </reaction>
</comment>
<evidence type="ECO:0000256" key="1">
    <source>
        <dbReference type="HAMAP-Rule" id="MF_00122"/>
    </source>
</evidence>